<keyword evidence="4" id="KW-0614">Plasmid</keyword>
<keyword evidence="2" id="KW-0378">Hydrolase</keyword>
<reference evidence="5" key="1">
    <citation type="submission" date="2020-06" db="EMBL/GenBank/DDBJ databases">
        <title>REHAB project genomes.</title>
        <authorList>
            <person name="Shaw L.P."/>
        </authorList>
    </citation>
    <scope>NUCLEOTIDE SEQUENCE [LARGE SCALE GENOMIC DNA]</scope>
    <source>
        <strain evidence="5">RHBSTW-00938</strain>
        <plasmid evidence="5">prhbstw-00938_2</plasmid>
    </source>
</reference>
<evidence type="ECO:0000259" key="3">
    <source>
        <dbReference type="PROSITE" id="PS51635"/>
    </source>
</evidence>
<keyword evidence="2" id="KW-0442">Lipid degradation</keyword>
<feature type="active site" description="Proton acceptor" evidence="2">
    <location>
        <position position="221"/>
    </location>
</feature>
<dbReference type="Pfam" id="PF01734">
    <property type="entry name" value="Patatin"/>
    <property type="match status" value="1"/>
</dbReference>
<feature type="domain" description="PNPLA" evidence="3">
    <location>
        <begin position="12"/>
        <end position="234"/>
    </location>
</feature>
<name>A0AAP9R1R1_KLEAE</name>
<keyword evidence="1 2" id="KW-0443">Lipid metabolism</keyword>
<feature type="active site" description="Nucleophile" evidence="2">
    <location>
        <position position="48"/>
    </location>
</feature>
<feature type="short sequence motif" description="DGA/G" evidence="2">
    <location>
        <begin position="221"/>
        <end position="223"/>
    </location>
</feature>
<dbReference type="Proteomes" id="UP000514462">
    <property type="component" value="Plasmid pRHBSTW-00938_2"/>
</dbReference>
<evidence type="ECO:0000256" key="1">
    <source>
        <dbReference type="ARBA" id="ARBA00023098"/>
    </source>
</evidence>
<sequence>MIYGTFNKKISLALSGGGTRAMAFHAGMLRLLAEKGKLENISKISTVSGGSLLVSLIYQKSSGEWPSSNYYLSHVYDEVRNEMCQKSLQSGMMKMLLKPKNWRFAFSRANLLSQVLNKKWGVIYKLSDIQKYPEWSINGTTAETGKRFRFRNDSIGDYTLGYAHPNDFLLSDAVSVSAAFPGGIGPYSLSTDHFRWLKSEWGDRLNSNEVSLPYKKLRIYDGGVYDNLGLEPFFDHSKQIPKEDSEIIICSDAGAPLQVGFDAFSLSPWRLKRVADIISEQSRSLRIRAFVNYIMKSQNGFYFGISNPNVKKQHDELSSFSCGYSTSLKKFRTEDFDKIAEHGYIVAKNITENANFSGW</sequence>
<organism evidence="4 5">
    <name type="scientific">Klebsiella aerogenes</name>
    <name type="common">Enterobacter aerogenes</name>
    <dbReference type="NCBI Taxonomy" id="548"/>
    <lineage>
        <taxon>Bacteria</taxon>
        <taxon>Pseudomonadati</taxon>
        <taxon>Pseudomonadota</taxon>
        <taxon>Gammaproteobacteria</taxon>
        <taxon>Enterobacterales</taxon>
        <taxon>Enterobacteriaceae</taxon>
        <taxon>Klebsiella/Raoultella group</taxon>
        <taxon>Klebsiella</taxon>
    </lineage>
</organism>
<dbReference type="RefSeq" id="WP_182015733.1">
    <property type="nucleotide sequence ID" value="NZ_CP055905.1"/>
</dbReference>
<evidence type="ECO:0000313" key="5">
    <source>
        <dbReference type="Proteomes" id="UP000514462"/>
    </source>
</evidence>
<dbReference type="PANTHER" id="PTHR10728">
    <property type="entry name" value="CYTOSOLIC PHOSPHOLIPASE A2"/>
    <property type="match status" value="1"/>
</dbReference>
<dbReference type="PROSITE" id="PS51635">
    <property type="entry name" value="PNPLA"/>
    <property type="match status" value="1"/>
</dbReference>
<protein>
    <submittedName>
        <fullName evidence="4">Patatin-like phospholipase family protein</fullName>
    </submittedName>
</protein>
<accession>A0AAP9R1R1</accession>
<evidence type="ECO:0000256" key="2">
    <source>
        <dbReference type="PROSITE-ProRule" id="PRU01161"/>
    </source>
</evidence>
<gene>
    <name evidence="4" type="ORF">HV331_26045</name>
</gene>
<comment type="caution">
    <text evidence="2">Lacks conserved residue(s) required for the propagation of feature annotation.</text>
</comment>
<geneLocation type="plasmid" evidence="5">
    <name>prhbstw-00938_2</name>
</geneLocation>
<dbReference type="Gene3D" id="3.40.1090.10">
    <property type="entry name" value="Cytosolic phospholipase A2 catalytic domain"/>
    <property type="match status" value="1"/>
</dbReference>
<dbReference type="AlphaFoldDB" id="A0AAP9R1R1"/>
<evidence type="ECO:0000313" key="4">
    <source>
        <dbReference type="EMBL" id="QMR42963.1"/>
    </source>
</evidence>
<dbReference type="EMBL" id="CP055905">
    <property type="protein sequence ID" value="QMR42963.1"/>
    <property type="molecule type" value="Genomic_DNA"/>
</dbReference>
<dbReference type="GO" id="GO:0005829">
    <property type="term" value="C:cytosol"/>
    <property type="evidence" value="ECO:0007669"/>
    <property type="project" value="TreeGrafter"/>
</dbReference>
<dbReference type="GO" id="GO:0046475">
    <property type="term" value="P:glycerophospholipid catabolic process"/>
    <property type="evidence" value="ECO:0007669"/>
    <property type="project" value="TreeGrafter"/>
</dbReference>
<dbReference type="InterPro" id="IPR002641">
    <property type="entry name" value="PNPLA_dom"/>
</dbReference>
<dbReference type="GO" id="GO:0004623">
    <property type="term" value="F:phospholipase A2 activity"/>
    <property type="evidence" value="ECO:0007669"/>
    <property type="project" value="TreeGrafter"/>
</dbReference>
<proteinExistence type="predicted"/>
<dbReference type="InterPro" id="IPR016035">
    <property type="entry name" value="Acyl_Trfase/lysoPLipase"/>
</dbReference>
<dbReference type="PANTHER" id="PTHR10728:SF40">
    <property type="entry name" value="PATATIN FAMILY PROTEIN"/>
    <property type="match status" value="1"/>
</dbReference>
<dbReference type="SUPFAM" id="SSF52151">
    <property type="entry name" value="FabD/lysophospholipase-like"/>
    <property type="match status" value="1"/>
</dbReference>